<organism evidence="2 3">
    <name type="scientific">Thelephora terrestris</name>
    <dbReference type="NCBI Taxonomy" id="56493"/>
    <lineage>
        <taxon>Eukaryota</taxon>
        <taxon>Fungi</taxon>
        <taxon>Dikarya</taxon>
        <taxon>Basidiomycota</taxon>
        <taxon>Agaricomycotina</taxon>
        <taxon>Agaricomycetes</taxon>
        <taxon>Thelephorales</taxon>
        <taxon>Thelephoraceae</taxon>
        <taxon>Thelephora</taxon>
    </lineage>
</organism>
<keyword evidence="1" id="KW-0472">Membrane</keyword>
<evidence type="ECO:0000313" key="3">
    <source>
        <dbReference type="Proteomes" id="UP000736335"/>
    </source>
</evidence>
<name>A0A9P6HCS8_9AGAM</name>
<keyword evidence="3" id="KW-1185">Reference proteome</keyword>
<sequence length="204" mass="23008">MHRQVSFSYPTHTYVPFLLSFALFLFPTLSAVCFVFFFVGFFLFGIRGRNVELRVFFSLPLWIYAYVSTWPLNEEMIAIVLVSTPTKSERSTCGEGTAQQAWRCLATRNHSSPQERGLWLCESFWVRLCGRAGLRRHVLEQPISGGTQADVGRLAKVRSPPPGKGKYHTFSVCCCCAIWWAAATSFWSGSPSHLGADCNCLPHR</sequence>
<evidence type="ECO:0000313" key="2">
    <source>
        <dbReference type="EMBL" id="KAF9784319.1"/>
    </source>
</evidence>
<dbReference type="AlphaFoldDB" id="A0A9P6HCS8"/>
<reference evidence="2" key="2">
    <citation type="submission" date="2020-11" db="EMBL/GenBank/DDBJ databases">
        <authorList>
            <consortium name="DOE Joint Genome Institute"/>
            <person name="Kuo A."/>
            <person name="Miyauchi S."/>
            <person name="Kiss E."/>
            <person name="Drula E."/>
            <person name="Kohler A."/>
            <person name="Sanchez-Garcia M."/>
            <person name="Andreopoulos B."/>
            <person name="Barry K.W."/>
            <person name="Bonito G."/>
            <person name="Buee M."/>
            <person name="Carver A."/>
            <person name="Chen C."/>
            <person name="Cichocki N."/>
            <person name="Clum A."/>
            <person name="Culley D."/>
            <person name="Crous P.W."/>
            <person name="Fauchery L."/>
            <person name="Girlanda M."/>
            <person name="Hayes R."/>
            <person name="Keri Z."/>
            <person name="Labutti K."/>
            <person name="Lipzen A."/>
            <person name="Lombard V."/>
            <person name="Magnuson J."/>
            <person name="Maillard F."/>
            <person name="Morin E."/>
            <person name="Murat C."/>
            <person name="Nolan M."/>
            <person name="Ohm R."/>
            <person name="Pangilinan J."/>
            <person name="Pereira M."/>
            <person name="Perotto S."/>
            <person name="Peter M."/>
            <person name="Riley R."/>
            <person name="Sitrit Y."/>
            <person name="Stielow B."/>
            <person name="Szollosi G."/>
            <person name="Zifcakova L."/>
            <person name="Stursova M."/>
            <person name="Spatafora J.W."/>
            <person name="Tedersoo L."/>
            <person name="Vaario L.-M."/>
            <person name="Yamada A."/>
            <person name="Yan M."/>
            <person name="Wang P."/>
            <person name="Xu J."/>
            <person name="Bruns T."/>
            <person name="Baldrian P."/>
            <person name="Vilgalys R."/>
            <person name="Henrissat B."/>
            <person name="Grigoriev I.V."/>
            <person name="Hibbett D."/>
            <person name="Nagy L.G."/>
            <person name="Martin F.M."/>
        </authorList>
    </citation>
    <scope>NUCLEOTIDE SEQUENCE</scope>
    <source>
        <strain evidence="2">UH-Tt-Lm1</strain>
    </source>
</reference>
<reference evidence="2" key="1">
    <citation type="journal article" date="2020" name="Nat. Commun.">
        <title>Large-scale genome sequencing of mycorrhizal fungi provides insights into the early evolution of symbiotic traits.</title>
        <authorList>
            <person name="Miyauchi S."/>
            <person name="Kiss E."/>
            <person name="Kuo A."/>
            <person name="Drula E."/>
            <person name="Kohler A."/>
            <person name="Sanchez-Garcia M."/>
            <person name="Morin E."/>
            <person name="Andreopoulos B."/>
            <person name="Barry K.W."/>
            <person name="Bonito G."/>
            <person name="Buee M."/>
            <person name="Carver A."/>
            <person name="Chen C."/>
            <person name="Cichocki N."/>
            <person name="Clum A."/>
            <person name="Culley D."/>
            <person name="Crous P.W."/>
            <person name="Fauchery L."/>
            <person name="Girlanda M."/>
            <person name="Hayes R.D."/>
            <person name="Keri Z."/>
            <person name="LaButti K."/>
            <person name="Lipzen A."/>
            <person name="Lombard V."/>
            <person name="Magnuson J."/>
            <person name="Maillard F."/>
            <person name="Murat C."/>
            <person name="Nolan M."/>
            <person name="Ohm R.A."/>
            <person name="Pangilinan J."/>
            <person name="Pereira M.F."/>
            <person name="Perotto S."/>
            <person name="Peter M."/>
            <person name="Pfister S."/>
            <person name="Riley R."/>
            <person name="Sitrit Y."/>
            <person name="Stielow J.B."/>
            <person name="Szollosi G."/>
            <person name="Zifcakova L."/>
            <person name="Stursova M."/>
            <person name="Spatafora J.W."/>
            <person name="Tedersoo L."/>
            <person name="Vaario L.M."/>
            <person name="Yamada A."/>
            <person name="Yan M."/>
            <person name="Wang P."/>
            <person name="Xu J."/>
            <person name="Bruns T."/>
            <person name="Baldrian P."/>
            <person name="Vilgalys R."/>
            <person name="Dunand C."/>
            <person name="Henrissat B."/>
            <person name="Grigoriev I.V."/>
            <person name="Hibbett D."/>
            <person name="Nagy L.G."/>
            <person name="Martin F.M."/>
        </authorList>
    </citation>
    <scope>NUCLEOTIDE SEQUENCE</scope>
    <source>
        <strain evidence="2">UH-Tt-Lm1</strain>
    </source>
</reference>
<protein>
    <submittedName>
        <fullName evidence="2">Uncharacterized protein</fullName>
    </submittedName>
</protein>
<evidence type="ECO:0000256" key="1">
    <source>
        <dbReference type="SAM" id="Phobius"/>
    </source>
</evidence>
<feature type="transmembrane region" description="Helical" evidence="1">
    <location>
        <begin position="53"/>
        <end position="72"/>
    </location>
</feature>
<keyword evidence="1" id="KW-0812">Transmembrane</keyword>
<accession>A0A9P6HCS8</accession>
<dbReference type="Proteomes" id="UP000736335">
    <property type="component" value="Unassembled WGS sequence"/>
</dbReference>
<gene>
    <name evidence="2" type="ORF">BJ322DRAFT_841834</name>
</gene>
<dbReference type="EMBL" id="WIUZ02000008">
    <property type="protein sequence ID" value="KAF9784319.1"/>
    <property type="molecule type" value="Genomic_DNA"/>
</dbReference>
<keyword evidence="1" id="KW-1133">Transmembrane helix</keyword>
<comment type="caution">
    <text evidence="2">The sequence shown here is derived from an EMBL/GenBank/DDBJ whole genome shotgun (WGS) entry which is preliminary data.</text>
</comment>
<feature type="transmembrane region" description="Helical" evidence="1">
    <location>
        <begin position="20"/>
        <end position="46"/>
    </location>
</feature>
<proteinExistence type="predicted"/>